<evidence type="ECO:0000256" key="2">
    <source>
        <dbReference type="ARBA" id="ARBA00023015"/>
    </source>
</evidence>
<dbReference type="AlphaFoldDB" id="A0A3E2VTW8"/>
<protein>
    <submittedName>
        <fullName evidence="7">Sigma-70 family RNA polymerase sigma factor</fullName>
    </submittedName>
</protein>
<dbReference type="EMBL" id="QVEV01000025">
    <property type="protein sequence ID" value="RGC13963.1"/>
    <property type="molecule type" value="Genomic_DNA"/>
</dbReference>
<dbReference type="CDD" id="cd06171">
    <property type="entry name" value="Sigma70_r4"/>
    <property type="match status" value="1"/>
</dbReference>
<dbReference type="PANTHER" id="PTHR43133:SF51">
    <property type="entry name" value="RNA POLYMERASE SIGMA FACTOR"/>
    <property type="match status" value="1"/>
</dbReference>
<dbReference type="Pfam" id="PF08281">
    <property type="entry name" value="Sigma70_r4_2"/>
    <property type="match status" value="1"/>
</dbReference>
<evidence type="ECO:0000256" key="4">
    <source>
        <dbReference type="ARBA" id="ARBA00023163"/>
    </source>
</evidence>
<feature type="domain" description="RNA polymerase sigma-70 region 2" evidence="5">
    <location>
        <begin position="22"/>
        <end position="88"/>
    </location>
</feature>
<dbReference type="OrthoDB" id="1692185at2"/>
<dbReference type="GO" id="GO:0016987">
    <property type="term" value="F:sigma factor activity"/>
    <property type="evidence" value="ECO:0007669"/>
    <property type="project" value="UniProtKB-KW"/>
</dbReference>
<comment type="caution">
    <text evidence="7">The sequence shown here is derived from an EMBL/GenBank/DDBJ whole genome shotgun (WGS) entry which is preliminary data.</text>
</comment>
<dbReference type="InterPro" id="IPR036388">
    <property type="entry name" value="WH-like_DNA-bd_sf"/>
</dbReference>
<evidence type="ECO:0000256" key="3">
    <source>
        <dbReference type="ARBA" id="ARBA00023082"/>
    </source>
</evidence>
<dbReference type="Gene3D" id="1.10.10.10">
    <property type="entry name" value="Winged helix-like DNA-binding domain superfamily/Winged helix DNA-binding domain"/>
    <property type="match status" value="1"/>
</dbReference>
<dbReference type="SUPFAM" id="SSF88946">
    <property type="entry name" value="Sigma2 domain of RNA polymerase sigma factors"/>
    <property type="match status" value="1"/>
</dbReference>
<reference evidence="7 8" key="1">
    <citation type="submission" date="2018-08" db="EMBL/GenBank/DDBJ databases">
        <title>A genome reference for cultivated species of the human gut microbiota.</title>
        <authorList>
            <person name="Zou Y."/>
            <person name="Xue W."/>
            <person name="Luo G."/>
        </authorList>
    </citation>
    <scope>NUCLEOTIDE SEQUENCE [LARGE SCALE GENOMIC DNA]</scope>
    <source>
        <strain evidence="7 8">OF01-2LB</strain>
    </source>
</reference>
<comment type="similarity">
    <text evidence="1">Belongs to the sigma-70 factor family. ECF subfamily.</text>
</comment>
<accession>A0A3E2VTW8</accession>
<dbReference type="InterPro" id="IPR013249">
    <property type="entry name" value="RNA_pol_sigma70_r4_t2"/>
</dbReference>
<organism evidence="7 8">
    <name type="scientific">Clostridium innocuum</name>
    <dbReference type="NCBI Taxonomy" id="1522"/>
    <lineage>
        <taxon>Bacteria</taxon>
        <taxon>Bacillati</taxon>
        <taxon>Bacillota</taxon>
        <taxon>Clostridia</taxon>
        <taxon>Eubacteriales</taxon>
        <taxon>Clostridiaceae</taxon>
        <taxon>Clostridium</taxon>
    </lineage>
</organism>
<dbReference type="Pfam" id="PF04542">
    <property type="entry name" value="Sigma70_r2"/>
    <property type="match status" value="1"/>
</dbReference>
<dbReference type="InterPro" id="IPR039425">
    <property type="entry name" value="RNA_pol_sigma-70-like"/>
</dbReference>
<dbReference type="Proteomes" id="UP000260025">
    <property type="component" value="Unassembled WGS sequence"/>
</dbReference>
<name>A0A3E2VTW8_CLOIN</name>
<evidence type="ECO:0000259" key="6">
    <source>
        <dbReference type="Pfam" id="PF08281"/>
    </source>
</evidence>
<dbReference type="InterPro" id="IPR007627">
    <property type="entry name" value="RNA_pol_sigma70_r2"/>
</dbReference>
<dbReference type="InterPro" id="IPR014284">
    <property type="entry name" value="RNA_pol_sigma-70_dom"/>
</dbReference>
<evidence type="ECO:0000313" key="7">
    <source>
        <dbReference type="EMBL" id="RGC13963.1"/>
    </source>
</evidence>
<dbReference type="NCBIfam" id="TIGR02937">
    <property type="entry name" value="sigma70-ECF"/>
    <property type="match status" value="1"/>
</dbReference>
<feature type="domain" description="RNA polymerase sigma factor 70 region 4 type 2" evidence="6">
    <location>
        <begin position="118"/>
        <end position="170"/>
    </location>
</feature>
<dbReference type="PANTHER" id="PTHR43133">
    <property type="entry name" value="RNA POLYMERASE ECF-TYPE SIGMA FACTO"/>
    <property type="match status" value="1"/>
</dbReference>
<dbReference type="InterPro" id="IPR013324">
    <property type="entry name" value="RNA_pol_sigma_r3/r4-like"/>
</dbReference>
<keyword evidence="3" id="KW-0731">Sigma factor</keyword>
<dbReference type="GO" id="GO:0003677">
    <property type="term" value="F:DNA binding"/>
    <property type="evidence" value="ECO:0007669"/>
    <property type="project" value="InterPro"/>
</dbReference>
<evidence type="ECO:0000259" key="5">
    <source>
        <dbReference type="Pfam" id="PF04542"/>
    </source>
</evidence>
<keyword evidence="4" id="KW-0804">Transcription</keyword>
<evidence type="ECO:0000313" key="8">
    <source>
        <dbReference type="Proteomes" id="UP000260025"/>
    </source>
</evidence>
<dbReference type="Gene3D" id="1.10.1740.10">
    <property type="match status" value="1"/>
</dbReference>
<evidence type="ECO:0000256" key="1">
    <source>
        <dbReference type="ARBA" id="ARBA00010641"/>
    </source>
</evidence>
<dbReference type="InterPro" id="IPR013325">
    <property type="entry name" value="RNA_pol_sigma_r2"/>
</dbReference>
<sequence>MREQQILHKIKKGDQQALNAFIRDLYPSVYSFAFHKMQGDDSAKDITQEVFVRFIRQLPMYHSQGKTLHYLYRITSNLCHDYHRKMQRDQHADIDNQENLLSADCDVHEAILDQMRNEELMYYIGELSDPQQDIILLKYYHQMTFKEIAESFSIPVSTVKTRHTAALKRLFALWKEGDYHETEAHTG</sequence>
<dbReference type="SUPFAM" id="SSF88659">
    <property type="entry name" value="Sigma3 and sigma4 domains of RNA polymerase sigma factors"/>
    <property type="match status" value="1"/>
</dbReference>
<dbReference type="RefSeq" id="WP_117443874.1">
    <property type="nucleotide sequence ID" value="NZ_JAJFEN010000086.1"/>
</dbReference>
<gene>
    <name evidence="7" type="ORF">DXA38_15040</name>
</gene>
<dbReference type="GO" id="GO:0006352">
    <property type="term" value="P:DNA-templated transcription initiation"/>
    <property type="evidence" value="ECO:0007669"/>
    <property type="project" value="InterPro"/>
</dbReference>
<keyword evidence="2" id="KW-0805">Transcription regulation</keyword>
<proteinExistence type="inferred from homology"/>